<feature type="compositionally biased region" description="Basic and acidic residues" evidence="1">
    <location>
        <begin position="111"/>
        <end position="130"/>
    </location>
</feature>
<proteinExistence type="predicted"/>
<comment type="caution">
    <text evidence="2">The sequence shown here is derived from an EMBL/GenBank/DDBJ whole genome shotgun (WGS) entry which is preliminary data.</text>
</comment>
<evidence type="ECO:0000313" key="3">
    <source>
        <dbReference type="Proteomes" id="UP001521116"/>
    </source>
</evidence>
<gene>
    <name evidence="2" type="ORF">SLS56_006530</name>
</gene>
<keyword evidence="3" id="KW-1185">Reference proteome</keyword>
<dbReference type="EMBL" id="JAJVDC020000075">
    <property type="protein sequence ID" value="KAL1627192.1"/>
    <property type="molecule type" value="Genomic_DNA"/>
</dbReference>
<name>A0ABR3SQJ7_9PEZI</name>
<accession>A0ABR3SQJ7</accession>
<protein>
    <recommendedName>
        <fullName evidence="4">AT hook motif protein</fullName>
    </recommendedName>
</protein>
<dbReference type="Proteomes" id="UP001521116">
    <property type="component" value="Unassembled WGS sequence"/>
</dbReference>
<reference evidence="2 3" key="1">
    <citation type="submission" date="2024-02" db="EMBL/GenBank/DDBJ databases">
        <title>De novo assembly and annotation of 12 fungi associated with fruit tree decline syndrome in Ontario, Canada.</title>
        <authorList>
            <person name="Sulman M."/>
            <person name="Ellouze W."/>
            <person name="Ilyukhin E."/>
        </authorList>
    </citation>
    <scope>NUCLEOTIDE SEQUENCE [LARGE SCALE GENOMIC DNA]</scope>
    <source>
        <strain evidence="2 3">M1-105</strain>
    </source>
</reference>
<feature type="compositionally biased region" description="Polar residues" evidence="1">
    <location>
        <begin position="59"/>
        <end position="68"/>
    </location>
</feature>
<evidence type="ECO:0008006" key="4">
    <source>
        <dbReference type="Google" id="ProtNLM"/>
    </source>
</evidence>
<evidence type="ECO:0000256" key="1">
    <source>
        <dbReference type="SAM" id="MobiDB-lite"/>
    </source>
</evidence>
<sequence>MVNWTGDVDAKLFAAVLKQVNTSLNYQQLAADMAAQGIECTPKACTHRIAIIKNRTKAGGSTPTSTPTKAPVTPRGNKRAMTGTPKSSGAAKRVKRNATPASSDVSDDEEAERKDPDGEWGGRAKVKSEGEENGGGGGRNGRGRSRSATAVATYKEESDDDSEVAEEFALFKAAEAAAESEF</sequence>
<feature type="region of interest" description="Disordered" evidence="1">
    <location>
        <begin position="56"/>
        <end position="162"/>
    </location>
</feature>
<evidence type="ECO:0000313" key="2">
    <source>
        <dbReference type="EMBL" id="KAL1627192.1"/>
    </source>
</evidence>
<organism evidence="2 3">
    <name type="scientific">Neofusicoccum ribis</name>
    <dbReference type="NCBI Taxonomy" id="45134"/>
    <lineage>
        <taxon>Eukaryota</taxon>
        <taxon>Fungi</taxon>
        <taxon>Dikarya</taxon>
        <taxon>Ascomycota</taxon>
        <taxon>Pezizomycotina</taxon>
        <taxon>Dothideomycetes</taxon>
        <taxon>Dothideomycetes incertae sedis</taxon>
        <taxon>Botryosphaeriales</taxon>
        <taxon>Botryosphaeriaceae</taxon>
        <taxon>Neofusicoccum</taxon>
    </lineage>
</organism>